<dbReference type="InterPro" id="IPR029058">
    <property type="entry name" value="AB_hydrolase_fold"/>
</dbReference>
<comment type="caution">
    <text evidence="4">The sequence shown here is derived from an EMBL/GenBank/DDBJ whole genome shotgun (WGS) entry which is preliminary data.</text>
</comment>
<dbReference type="EMBL" id="SACL01000005">
    <property type="protein sequence ID" value="RVT95537.1"/>
    <property type="molecule type" value="Genomic_DNA"/>
</dbReference>
<accession>A0A437MD14</accession>
<dbReference type="SUPFAM" id="SSF53474">
    <property type="entry name" value="alpha/beta-Hydrolases"/>
    <property type="match status" value="1"/>
</dbReference>
<keyword evidence="2" id="KW-0732">Signal</keyword>
<proteinExistence type="predicted"/>
<reference evidence="4 5" key="1">
    <citation type="submission" date="2019-01" db="EMBL/GenBank/DDBJ databases">
        <authorList>
            <person name="Chen W.-M."/>
        </authorList>
    </citation>
    <scope>NUCLEOTIDE SEQUENCE [LARGE SCALE GENOMIC DNA]</scope>
    <source>
        <strain evidence="4 5">CCP-6</strain>
    </source>
</reference>
<dbReference type="PANTHER" id="PTHR22946">
    <property type="entry name" value="DIENELACTONE HYDROLASE DOMAIN-CONTAINING PROTEIN-RELATED"/>
    <property type="match status" value="1"/>
</dbReference>
<evidence type="ECO:0000313" key="5">
    <source>
        <dbReference type="Proteomes" id="UP000282957"/>
    </source>
</evidence>
<keyword evidence="5" id="KW-1185">Reference proteome</keyword>
<evidence type="ECO:0000256" key="2">
    <source>
        <dbReference type="SAM" id="SignalP"/>
    </source>
</evidence>
<dbReference type="Proteomes" id="UP000282957">
    <property type="component" value="Unassembled WGS sequence"/>
</dbReference>
<organism evidence="4 5">
    <name type="scientific">Rhodovarius crocodyli</name>
    <dbReference type="NCBI Taxonomy" id="1979269"/>
    <lineage>
        <taxon>Bacteria</taxon>
        <taxon>Pseudomonadati</taxon>
        <taxon>Pseudomonadota</taxon>
        <taxon>Alphaproteobacteria</taxon>
        <taxon>Acetobacterales</taxon>
        <taxon>Roseomonadaceae</taxon>
        <taxon>Rhodovarius</taxon>
    </lineage>
</organism>
<dbReference type="OrthoDB" id="9771666at2"/>
<keyword evidence="1 4" id="KW-0378">Hydrolase</keyword>
<feature type="domain" description="Dienelactone hydrolase" evidence="3">
    <location>
        <begin position="35"/>
        <end position="264"/>
    </location>
</feature>
<dbReference type="InterPro" id="IPR050261">
    <property type="entry name" value="FrsA_esterase"/>
</dbReference>
<dbReference type="AlphaFoldDB" id="A0A437MD14"/>
<dbReference type="InterPro" id="IPR002925">
    <property type="entry name" value="Dienelactn_hydro"/>
</dbReference>
<sequence>MRHLALLILLLHAAPALAMRQSTVELPGPPGVTLRAELYLPDGPVTGPAVLGMHGCAGFRRPDGQVSALYREWARLLTGQGHAVLLPDSFGSRGQGEQCTRRERAILPGRERRADAIAAARWLVAQPFGGPGVVMMGWSHGGSTVLWTANNPEGAPILAYVAMYPGCGVPNRLASWNTAAPMLLLIGEADDWTPAWTCQQLAGRFPDRIAYHAYPGAYHGFDAPNAPIRVRTGLAYTAGNNGQAHLGTDPAAREDAMRRVAAFVAGVRP</sequence>
<evidence type="ECO:0000259" key="3">
    <source>
        <dbReference type="Pfam" id="PF01738"/>
    </source>
</evidence>
<dbReference type="Pfam" id="PF01738">
    <property type="entry name" value="DLH"/>
    <property type="match status" value="1"/>
</dbReference>
<dbReference type="PANTHER" id="PTHR22946:SF9">
    <property type="entry name" value="POLYKETIDE TRANSFERASE AF380"/>
    <property type="match status" value="1"/>
</dbReference>
<gene>
    <name evidence="4" type="ORF">EOD42_15100</name>
</gene>
<evidence type="ECO:0000256" key="1">
    <source>
        <dbReference type="ARBA" id="ARBA00022801"/>
    </source>
</evidence>
<dbReference type="RefSeq" id="WP_127788396.1">
    <property type="nucleotide sequence ID" value="NZ_SACL01000005.1"/>
</dbReference>
<feature type="chain" id="PRO_5019583295" evidence="2">
    <location>
        <begin position="19"/>
        <end position="269"/>
    </location>
</feature>
<feature type="signal peptide" evidence="2">
    <location>
        <begin position="1"/>
        <end position="18"/>
    </location>
</feature>
<protein>
    <submittedName>
        <fullName evidence="4">Dienelactone hydrolase family protein</fullName>
    </submittedName>
</protein>
<evidence type="ECO:0000313" key="4">
    <source>
        <dbReference type="EMBL" id="RVT95537.1"/>
    </source>
</evidence>
<name>A0A437MD14_9PROT</name>
<dbReference type="GO" id="GO:0052689">
    <property type="term" value="F:carboxylic ester hydrolase activity"/>
    <property type="evidence" value="ECO:0007669"/>
    <property type="project" value="UniProtKB-ARBA"/>
</dbReference>
<dbReference type="Gene3D" id="3.40.50.1820">
    <property type="entry name" value="alpha/beta hydrolase"/>
    <property type="match status" value="1"/>
</dbReference>